<keyword evidence="2" id="KW-1185">Reference proteome</keyword>
<dbReference type="EMBL" id="JAGIOO010000001">
    <property type="protein sequence ID" value="MBP2471956.1"/>
    <property type="molecule type" value="Genomic_DNA"/>
</dbReference>
<dbReference type="Proteomes" id="UP001519363">
    <property type="component" value="Unassembled WGS sequence"/>
</dbReference>
<organism evidence="1 2">
    <name type="scientific">Crossiella equi</name>
    <dbReference type="NCBI Taxonomy" id="130796"/>
    <lineage>
        <taxon>Bacteria</taxon>
        <taxon>Bacillati</taxon>
        <taxon>Actinomycetota</taxon>
        <taxon>Actinomycetes</taxon>
        <taxon>Pseudonocardiales</taxon>
        <taxon>Pseudonocardiaceae</taxon>
        <taxon>Crossiella</taxon>
    </lineage>
</organism>
<sequence>MSEVHNATTLWVRTGTWWVRADQIAAVGVEEVFHRGGRFSLRIQLSGVACGEEVHELHRFTEETPALACAAAITERVATWRYDHGVLHVDAAGEVVTTELVARSP</sequence>
<evidence type="ECO:0000313" key="1">
    <source>
        <dbReference type="EMBL" id="MBP2471956.1"/>
    </source>
</evidence>
<name>A0ABS5A5X4_9PSEU</name>
<dbReference type="RefSeq" id="WP_086789494.1">
    <property type="nucleotide sequence ID" value="NZ_JAGIOO010000001.1"/>
</dbReference>
<accession>A0ABS5A5X4</accession>
<proteinExistence type="predicted"/>
<reference evidence="1 2" key="1">
    <citation type="submission" date="2021-03" db="EMBL/GenBank/DDBJ databases">
        <title>Sequencing the genomes of 1000 actinobacteria strains.</title>
        <authorList>
            <person name="Klenk H.-P."/>
        </authorList>
    </citation>
    <scope>NUCLEOTIDE SEQUENCE [LARGE SCALE GENOMIC DNA]</scope>
    <source>
        <strain evidence="1 2">DSM 44580</strain>
    </source>
</reference>
<comment type="caution">
    <text evidence="1">The sequence shown here is derived from an EMBL/GenBank/DDBJ whole genome shotgun (WGS) entry which is preliminary data.</text>
</comment>
<protein>
    <submittedName>
        <fullName evidence="1">Uncharacterized protein</fullName>
    </submittedName>
</protein>
<evidence type="ECO:0000313" key="2">
    <source>
        <dbReference type="Proteomes" id="UP001519363"/>
    </source>
</evidence>
<gene>
    <name evidence="1" type="ORF">JOF53_000828</name>
</gene>